<accession>A0A4Q5JAR7</accession>
<gene>
    <name evidence="3" type="ORF">ETU37_01325</name>
</gene>
<feature type="non-terminal residue" evidence="3">
    <location>
        <position position="1"/>
    </location>
</feature>
<evidence type="ECO:0000313" key="3">
    <source>
        <dbReference type="EMBL" id="RYU15784.1"/>
    </source>
</evidence>
<comment type="caution">
    <text evidence="3">The sequence shown here is derived from an EMBL/GenBank/DDBJ whole genome shotgun (WGS) entry which is preliminary data.</text>
</comment>
<reference evidence="3 4" key="1">
    <citation type="submission" date="2019-01" db="EMBL/GenBank/DDBJ databases">
        <title>Nocardioides guangzhouensis sp. nov., an actinobacterium isolated from soil.</title>
        <authorList>
            <person name="Fu Y."/>
            <person name="Cai Y."/>
            <person name="Lin Z."/>
            <person name="Chen P."/>
        </authorList>
    </citation>
    <scope>NUCLEOTIDE SEQUENCE [LARGE SCALE GENOMIC DNA]</scope>
    <source>
        <strain evidence="3 4">NBRC 105384</strain>
    </source>
</reference>
<proteinExistence type="predicted"/>
<feature type="region of interest" description="Disordered" evidence="1">
    <location>
        <begin position="114"/>
        <end position="136"/>
    </location>
</feature>
<dbReference type="EMBL" id="SDPU01000001">
    <property type="protein sequence ID" value="RYU15784.1"/>
    <property type="molecule type" value="Genomic_DNA"/>
</dbReference>
<dbReference type="RefSeq" id="WP_206053615.1">
    <property type="nucleotide sequence ID" value="NZ_SDPU01000001.1"/>
</dbReference>
<dbReference type="InterPro" id="IPR024516">
    <property type="entry name" value="Mce_C"/>
</dbReference>
<dbReference type="Pfam" id="PF11887">
    <property type="entry name" value="Mce4_CUP1"/>
    <property type="match status" value="1"/>
</dbReference>
<evidence type="ECO:0000313" key="4">
    <source>
        <dbReference type="Proteomes" id="UP000291189"/>
    </source>
</evidence>
<sequence>FVEKEQKIQAFFSDVAGFSNTSRDFLETNGDNIIRLSNQGAEQLPLFAKYSPEYPCLLQSMVDWTPSMEQAYRGYTLHINLETIPKQPRGYDAGDSPVFDDKRGPMAPAECQAASSYSQANLPGTRYAPPMSDGVSRPVNKRVAPFSGSAAADAPSVDLTSGFAGTSSERAVVNAFAAPAMGVPSDDVPDVATLLLGPLARGTEVSVR</sequence>
<dbReference type="AlphaFoldDB" id="A0A4Q5JAR7"/>
<evidence type="ECO:0000259" key="2">
    <source>
        <dbReference type="Pfam" id="PF11887"/>
    </source>
</evidence>
<feature type="domain" description="Mammalian cell entry C-terminal" evidence="2">
    <location>
        <begin position="2"/>
        <end position="105"/>
    </location>
</feature>
<name>A0A4Q5JAR7_9ACTN</name>
<organism evidence="3 4">
    <name type="scientific">Nocardioides iriomotensis</name>
    <dbReference type="NCBI Taxonomy" id="715784"/>
    <lineage>
        <taxon>Bacteria</taxon>
        <taxon>Bacillati</taxon>
        <taxon>Actinomycetota</taxon>
        <taxon>Actinomycetes</taxon>
        <taxon>Propionibacteriales</taxon>
        <taxon>Nocardioidaceae</taxon>
        <taxon>Nocardioides</taxon>
    </lineage>
</organism>
<keyword evidence="4" id="KW-1185">Reference proteome</keyword>
<dbReference type="Proteomes" id="UP000291189">
    <property type="component" value="Unassembled WGS sequence"/>
</dbReference>
<protein>
    <submittedName>
        <fullName evidence="3">Virulence factor Mce</fullName>
    </submittedName>
</protein>
<evidence type="ECO:0000256" key="1">
    <source>
        <dbReference type="SAM" id="MobiDB-lite"/>
    </source>
</evidence>